<evidence type="ECO:0000313" key="3">
    <source>
        <dbReference type="Proteomes" id="UP000006729"/>
    </source>
</evidence>
<dbReference type="EMBL" id="CM009299">
    <property type="protein sequence ID" value="PNT18279.1"/>
    <property type="molecule type" value="Genomic_DNA"/>
</dbReference>
<keyword evidence="3" id="KW-1185">Reference proteome</keyword>
<sequence length="86" mass="10379">MGAFLCFMLLMEEMYNASLDCWVCRGGLRFTTYWILSSKPLMRSMRFLQVKIYPHHALCADYEVYHDWISLWKHVQKIKNKVKILM</sequence>
<name>A0A2K1YZ27_POPTR</name>
<reference evidence="2 3" key="1">
    <citation type="journal article" date="2006" name="Science">
        <title>The genome of black cottonwood, Populus trichocarpa (Torr. &amp; Gray).</title>
        <authorList>
            <person name="Tuskan G.A."/>
            <person name="Difazio S."/>
            <person name="Jansson S."/>
            <person name="Bohlmann J."/>
            <person name="Grigoriev I."/>
            <person name="Hellsten U."/>
            <person name="Putnam N."/>
            <person name="Ralph S."/>
            <person name="Rombauts S."/>
            <person name="Salamov A."/>
            <person name="Schein J."/>
            <person name="Sterck L."/>
            <person name="Aerts A."/>
            <person name="Bhalerao R.R."/>
            <person name="Bhalerao R.P."/>
            <person name="Blaudez D."/>
            <person name="Boerjan W."/>
            <person name="Brun A."/>
            <person name="Brunner A."/>
            <person name="Busov V."/>
            <person name="Campbell M."/>
            <person name="Carlson J."/>
            <person name="Chalot M."/>
            <person name="Chapman J."/>
            <person name="Chen G.L."/>
            <person name="Cooper D."/>
            <person name="Coutinho P.M."/>
            <person name="Couturier J."/>
            <person name="Covert S."/>
            <person name="Cronk Q."/>
            <person name="Cunningham R."/>
            <person name="Davis J."/>
            <person name="Degroeve S."/>
            <person name="Dejardin A."/>
            <person name="Depamphilis C."/>
            <person name="Detter J."/>
            <person name="Dirks B."/>
            <person name="Dubchak I."/>
            <person name="Duplessis S."/>
            <person name="Ehlting J."/>
            <person name="Ellis B."/>
            <person name="Gendler K."/>
            <person name="Goodstein D."/>
            <person name="Gribskov M."/>
            <person name="Grimwood J."/>
            <person name="Groover A."/>
            <person name="Gunter L."/>
            <person name="Hamberger B."/>
            <person name="Heinze B."/>
            <person name="Helariutta Y."/>
            <person name="Henrissat B."/>
            <person name="Holligan D."/>
            <person name="Holt R."/>
            <person name="Huang W."/>
            <person name="Islam-Faridi N."/>
            <person name="Jones S."/>
            <person name="Jones-Rhoades M."/>
            <person name="Jorgensen R."/>
            <person name="Joshi C."/>
            <person name="Kangasjarvi J."/>
            <person name="Karlsson J."/>
            <person name="Kelleher C."/>
            <person name="Kirkpatrick R."/>
            <person name="Kirst M."/>
            <person name="Kohler A."/>
            <person name="Kalluri U."/>
            <person name="Larimer F."/>
            <person name="Leebens-Mack J."/>
            <person name="Leple J.C."/>
            <person name="Locascio P."/>
            <person name="Lou Y."/>
            <person name="Lucas S."/>
            <person name="Martin F."/>
            <person name="Montanini B."/>
            <person name="Napoli C."/>
            <person name="Nelson D.R."/>
            <person name="Nelson C."/>
            <person name="Nieminen K."/>
            <person name="Nilsson O."/>
            <person name="Pereda V."/>
            <person name="Peter G."/>
            <person name="Philippe R."/>
            <person name="Pilate G."/>
            <person name="Poliakov A."/>
            <person name="Razumovskaya J."/>
            <person name="Richardson P."/>
            <person name="Rinaldi C."/>
            <person name="Ritland K."/>
            <person name="Rouze P."/>
            <person name="Ryaboy D."/>
            <person name="Schmutz J."/>
            <person name="Schrader J."/>
            <person name="Segerman B."/>
            <person name="Shin H."/>
            <person name="Siddiqui A."/>
            <person name="Sterky F."/>
            <person name="Terry A."/>
            <person name="Tsai C.J."/>
            <person name="Uberbacher E."/>
            <person name="Unneberg P."/>
            <person name="Vahala J."/>
            <person name="Wall K."/>
            <person name="Wessler S."/>
            <person name="Yang G."/>
            <person name="Yin T."/>
            <person name="Douglas C."/>
            <person name="Marra M."/>
            <person name="Sandberg G."/>
            <person name="Van de Peer Y."/>
            <person name="Rokhsar D."/>
        </authorList>
    </citation>
    <scope>NUCLEOTIDE SEQUENCE [LARGE SCALE GENOMIC DNA]</scope>
    <source>
        <strain evidence="3">cv. Nisqually</strain>
    </source>
</reference>
<dbReference type="AlphaFoldDB" id="A0A2K1YZ27"/>
<evidence type="ECO:0008006" key="4">
    <source>
        <dbReference type="Google" id="ProtNLM"/>
    </source>
</evidence>
<keyword evidence="1" id="KW-0732">Signal</keyword>
<protein>
    <recommendedName>
        <fullName evidence="4">Secreted protein</fullName>
    </recommendedName>
</protein>
<organism evidence="2 3">
    <name type="scientific">Populus trichocarpa</name>
    <name type="common">Western balsam poplar</name>
    <name type="synonym">Populus balsamifera subsp. trichocarpa</name>
    <dbReference type="NCBI Taxonomy" id="3694"/>
    <lineage>
        <taxon>Eukaryota</taxon>
        <taxon>Viridiplantae</taxon>
        <taxon>Streptophyta</taxon>
        <taxon>Embryophyta</taxon>
        <taxon>Tracheophyta</taxon>
        <taxon>Spermatophyta</taxon>
        <taxon>Magnoliopsida</taxon>
        <taxon>eudicotyledons</taxon>
        <taxon>Gunneridae</taxon>
        <taxon>Pentapetalae</taxon>
        <taxon>rosids</taxon>
        <taxon>fabids</taxon>
        <taxon>Malpighiales</taxon>
        <taxon>Salicaceae</taxon>
        <taxon>Saliceae</taxon>
        <taxon>Populus</taxon>
    </lineage>
</organism>
<dbReference type="InParanoid" id="A0A2K1YZ27"/>
<feature type="chain" id="PRO_5014385887" description="Secreted protein" evidence="1">
    <location>
        <begin position="18"/>
        <end position="86"/>
    </location>
</feature>
<feature type="signal peptide" evidence="1">
    <location>
        <begin position="1"/>
        <end position="17"/>
    </location>
</feature>
<dbReference type="Proteomes" id="UP000006729">
    <property type="component" value="Chromosome 10"/>
</dbReference>
<evidence type="ECO:0000256" key="1">
    <source>
        <dbReference type="SAM" id="SignalP"/>
    </source>
</evidence>
<evidence type="ECO:0000313" key="2">
    <source>
        <dbReference type="EMBL" id="PNT18279.1"/>
    </source>
</evidence>
<accession>A0A2K1YZ27</accession>
<proteinExistence type="predicted"/>
<gene>
    <name evidence="2" type="ORF">POPTR_010G232900</name>
</gene>